<evidence type="ECO:0000256" key="3">
    <source>
        <dbReference type="ARBA" id="ARBA00022692"/>
    </source>
</evidence>
<evidence type="ECO:0000313" key="11">
    <source>
        <dbReference type="RefSeq" id="XP_047739932.1"/>
    </source>
</evidence>
<feature type="region of interest" description="Disordered" evidence="8">
    <location>
        <begin position="145"/>
        <end position="170"/>
    </location>
</feature>
<evidence type="ECO:0000256" key="5">
    <source>
        <dbReference type="ARBA" id="ARBA00023054"/>
    </source>
</evidence>
<reference evidence="11" key="1">
    <citation type="submission" date="2025-08" db="UniProtKB">
        <authorList>
            <consortium name="RefSeq"/>
        </authorList>
    </citation>
    <scope>IDENTIFICATION</scope>
    <source>
        <tissue evidence="11">Whole organism</tissue>
    </source>
</reference>
<feature type="transmembrane region" description="Helical" evidence="9">
    <location>
        <begin position="681"/>
        <end position="704"/>
    </location>
</feature>
<dbReference type="GO" id="GO:0016020">
    <property type="term" value="C:membrane"/>
    <property type="evidence" value="ECO:0007669"/>
    <property type="project" value="UniProtKB-SubCell"/>
</dbReference>
<evidence type="ECO:0000256" key="7">
    <source>
        <dbReference type="SAM" id="Coils"/>
    </source>
</evidence>
<evidence type="ECO:0000256" key="8">
    <source>
        <dbReference type="SAM" id="MobiDB-lite"/>
    </source>
</evidence>
<feature type="compositionally biased region" description="Gly residues" evidence="8">
    <location>
        <begin position="462"/>
        <end position="489"/>
    </location>
</feature>
<dbReference type="Proteomes" id="UP000694843">
    <property type="component" value="Unplaced"/>
</dbReference>
<feature type="compositionally biased region" description="Polar residues" evidence="8">
    <location>
        <begin position="29"/>
        <end position="52"/>
    </location>
</feature>
<dbReference type="Pfam" id="PF10267">
    <property type="entry name" value="Tmemb_cc2"/>
    <property type="match status" value="2"/>
</dbReference>
<feature type="coiled-coil region" evidence="7">
    <location>
        <begin position="556"/>
        <end position="662"/>
    </location>
</feature>
<protein>
    <submittedName>
        <fullName evidence="11">Transmembrane and coiled-coil domains protein 1 isoform X4</fullName>
    </submittedName>
</protein>
<comment type="similarity">
    <text evidence="2">Belongs to the TEX28 family.</text>
</comment>
<feature type="region of interest" description="Disordered" evidence="8">
    <location>
        <begin position="1"/>
        <end position="52"/>
    </location>
</feature>
<accession>A0A979FU87</accession>
<dbReference type="PANTHER" id="PTHR17613:SF14">
    <property type="entry name" value="DEMENTIN, ISOFORM H"/>
    <property type="match status" value="1"/>
</dbReference>
<feature type="compositionally biased region" description="Low complexity" evidence="8">
    <location>
        <begin position="263"/>
        <end position="278"/>
    </location>
</feature>
<comment type="subcellular location">
    <subcellularLocation>
        <location evidence="1">Membrane</location>
    </subcellularLocation>
</comment>
<dbReference type="InterPro" id="IPR019394">
    <property type="entry name" value="TEX28/TMCC"/>
</dbReference>
<dbReference type="RefSeq" id="XP_047739932.1">
    <property type="nucleotide sequence ID" value="XM_047883976.1"/>
</dbReference>
<evidence type="ECO:0000256" key="6">
    <source>
        <dbReference type="ARBA" id="ARBA00023136"/>
    </source>
</evidence>
<keyword evidence="3 9" id="KW-0812">Transmembrane</keyword>
<dbReference type="GO" id="GO:0012505">
    <property type="term" value="C:endomembrane system"/>
    <property type="evidence" value="ECO:0007669"/>
    <property type="project" value="TreeGrafter"/>
</dbReference>
<dbReference type="PANTHER" id="PTHR17613">
    <property type="entry name" value="CEREBRAL PROTEIN-11-RELATED"/>
    <property type="match status" value="1"/>
</dbReference>
<keyword evidence="6 9" id="KW-0472">Membrane</keyword>
<feature type="compositionally biased region" description="Polar residues" evidence="8">
    <location>
        <begin position="289"/>
        <end position="300"/>
    </location>
</feature>
<feature type="transmembrane region" description="Helical" evidence="9">
    <location>
        <begin position="711"/>
        <end position="730"/>
    </location>
</feature>
<dbReference type="AlphaFoldDB" id="A0A979FU87"/>
<evidence type="ECO:0000256" key="4">
    <source>
        <dbReference type="ARBA" id="ARBA00022989"/>
    </source>
</evidence>
<name>A0A979FU87_HYAAZ</name>
<proteinExistence type="inferred from homology"/>
<keyword evidence="5 7" id="KW-0175">Coiled coil</keyword>
<evidence type="ECO:0000313" key="10">
    <source>
        <dbReference type="Proteomes" id="UP000694843"/>
    </source>
</evidence>
<keyword evidence="10" id="KW-1185">Reference proteome</keyword>
<evidence type="ECO:0000256" key="1">
    <source>
        <dbReference type="ARBA" id="ARBA00004370"/>
    </source>
</evidence>
<sequence length="750" mass="81969">MSSVIDMGWSWRSTGTRRDNNHRQRQQNSLSNAPNQDSTENMSSNNSTRNMQNDPQLLETHLHTHRRASSDCCLHQIDGRPHHKLHNTSAVDSLVDMRLPLRTSNSSSSTGVNSISRPVTPLAISRPNSPLLGALLQDLRRAVSPTSSSDAVTPTSSLRPVTPVLGSSSTSYCPQIHPHCAHLHPLHDLPGNRSSSRASVPEILVSDDYGSPSSSTGSSPLSGDSGLEGGYTLRKKNHEDLHQSSSRRRSPMTGRRGVGTEGGTNTPPTSSSSSGTTPLQGRARAHTSVPLSGTSVSSPFTDDIHSSNEDGDLDGGGMSSAISNGSGDGADILRGGSTDTADEADSSRPGQQHLADRMKELSEALQAKMLKTRDLIKQEQKARDDNVNEYLKCAASADKLQISRIKAVFEKKNQKSATSIQHLQKKLDTYQKRLLDLQTHGLATQHRQPKEVLRDMGQGLNSSGGGGHHSGGGGGGGSSGGGGGSGGGVPSEEDSECNSSLTSESIPGLAHHTHHLHHHQHLASPRAVTNQNFCVQDGSGVDLGGYLAMEHILSATHETRSEMERLREEIDTIKSAFLVETSALHERLNEERTRVEQLEQQVNDLTELHQNEMENLKTTMTDMEEKVQYQSEERVRDLQEMLENYHTRISRMEHQQAQQQQQFLTLEGLENSNARALFVKLINILLTILQVLLLMVATAMNIVAPLLQTRGRLITTILVLFVCVFLYIQMPDLKESFWTLTGKYSWLMSW</sequence>
<evidence type="ECO:0000256" key="9">
    <source>
        <dbReference type="SAM" id="Phobius"/>
    </source>
</evidence>
<organism evidence="10 11">
    <name type="scientific">Hyalella azteca</name>
    <name type="common">Amphipod</name>
    <dbReference type="NCBI Taxonomy" id="294128"/>
    <lineage>
        <taxon>Eukaryota</taxon>
        <taxon>Metazoa</taxon>
        <taxon>Ecdysozoa</taxon>
        <taxon>Arthropoda</taxon>
        <taxon>Crustacea</taxon>
        <taxon>Multicrustacea</taxon>
        <taxon>Malacostraca</taxon>
        <taxon>Eumalacostraca</taxon>
        <taxon>Peracarida</taxon>
        <taxon>Amphipoda</taxon>
        <taxon>Senticaudata</taxon>
        <taxon>Talitrida</taxon>
        <taxon>Talitroidea</taxon>
        <taxon>Hyalellidae</taxon>
        <taxon>Hyalella</taxon>
    </lineage>
</organism>
<feature type="region of interest" description="Disordered" evidence="8">
    <location>
        <begin position="205"/>
        <end position="353"/>
    </location>
</feature>
<feature type="region of interest" description="Disordered" evidence="8">
    <location>
        <begin position="455"/>
        <end position="506"/>
    </location>
</feature>
<gene>
    <name evidence="11" type="primary">LOC108674681</name>
</gene>
<feature type="compositionally biased region" description="Low complexity" evidence="8">
    <location>
        <begin position="206"/>
        <end position="225"/>
    </location>
</feature>
<keyword evidence="4 9" id="KW-1133">Transmembrane helix</keyword>
<evidence type="ECO:0000256" key="2">
    <source>
        <dbReference type="ARBA" id="ARBA00008108"/>
    </source>
</evidence>
<dbReference type="GeneID" id="108674681"/>